<dbReference type="Proteomes" id="UP000033870">
    <property type="component" value="Unassembled WGS sequence"/>
</dbReference>
<proteinExistence type="predicted"/>
<protein>
    <submittedName>
        <fullName evidence="2">SUF system FeS assembly protein, NifU family</fullName>
    </submittedName>
</protein>
<dbReference type="SUPFAM" id="SSF82649">
    <property type="entry name" value="SufE/NifU"/>
    <property type="match status" value="1"/>
</dbReference>
<dbReference type="PATRIC" id="fig|1619044.3.peg.545"/>
<name>A0A0G2AMJ8_9BACT</name>
<dbReference type="PANTHER" id="PTHR10093">
    <property type="entry name" value="IRON-SULFUR CLUSTER ASSEMBLY ENZYME NIFU HOMOLOG"/>
    <property type="match status" value="1"/>
</dbReference>
<reference evidence="2 3" key="1">
    <citation type="journal article" date="2015" name="Nature">
        <title>rRNA introns, odd ribosomes, and small enigmatic genomes across a large radiation of phyla.</title>
        <authorList>
            <person name="Brown C.T."/>
            <person name="Hug L.A."/>
            <person name="Thomas B.C."/>
            <person name="Sharon I."/>
            <person name="Castelle C.J."/>
            <person name="Singh A."/>
            <person name="Wilkins M.J."/>
            <person name="Williams K.H."/>
            <person name="Banfield J.F."/>
        </authorList>
    </citation>
    <scope>NUCLEOTIDE SEQUENCE [LARGE SCALE GENOMIC DNA]</scope>
</reference>
<sequence>MRLELPHSEIEAVYKEMILELFRHPLNKKIPKRYDVKRRGLNPSCGDEIEVMIAWEEGKLSDIGHQGQGCAISQAAASLITDYVKGKTATEILSITNTDMINMLGIPVSYTRIKCALLCLSTIQDALT</sequence>
<gene>
    <name evidence="2" type="ORF">UY92_C0006G0103</name>
</gene>
<dbReference type="GO" id="GO:0051536">
    <property type="term" value="F:iron-sulfur cluster binding"/>
    <property type="evidence" value="ECO:0007669"/>
    <property type="project" value="InterPro"/>
</dbReference>
<dbReference type="Pfam" id="PF01592">
    <property type="entry name" value="NifU_N"/>
    <property type="match status" value="1"/>
</dbReference>
<accession>A0A0G2AMJ8</accession>
<dbReference type="AlphaFoldDB" id="A0A0G2AMJ8"/>
<dbReference type="Gene3D" id="3.90.1010.10">
    <property type="match status" value="1"/>
</dbReference>
<dbReference type="STRING" id="1619044.UY92_C0006G0103"/>
<feature type="domain" description="NIF system FeS cluster assembly NifU N-terminal" evidence="1">
    <location>
        <begin position="14"/>
        <end position="127"/>
    </location>
</feature>
<dbReference type="InterPro" id="IPR002871">
    <property type="entry name" value="NIF_FeS_clus_asmbl_NifU_N"/>
</dbReference>
<evidence type="ECO:0000259" key="1">
    <source>
        <dbReference type="Pfam" id="PF01592"/>
    </source>
</evidence>
<evidence type="ECO:0000313" key="3">
    <source>
        <dbReference type="Proteomes" id="UP000033870"/>
    </source>
</evidence>
<evidence type="ECO:0000313" key="2">
    <source>
        <dbReference type="EMBL" id="KKW42542.1"/>
    </source>
</evidence>
<dbReference type="GO" id="GO:0016226">
    <property type="term" value="P:iron-sulfur cluster assembly"/>
    <property type="evidence" value="ECO:0007669"/>
    <property type="project" value="InterPro"/>
</dbReference>
<comment type="caution">
    <text evidence="2">The sequence shown here is derived from an EMBL/GenBank/DDBJ whole genome shotgun (WGS) entry which is preliminary data.</text>
</comment>
<dbReference type="EMBL" id="LCRX01000006">
    <property type="protein sequence ID" value="KKW42542.1"/>
    <property type="molecule type" value="Genomic_DNA"/>
</dbReference>
<organism evidence="2 3">
    <name type="scientific">Candidatus Magasanikbacteria bacterium GW2011_GWA2_56_11</name>
    <dbReference type="NCBI Taxonomy" id="1619044"/>
    <lineage>
        <taxon>Bacteria</taxon>
        <taxon>Candidatus Magasanikiibacteriota</taxon>
    </lineage>
</organism>
<dbReference type="CDD" id="cd06664">
    <property type="entry name" value="IscU_like"/>
    <property type="match status" value="1"/>
</dbReference>
<dbReference type="GO" id="GO:0005506">
    <property type="term" value="F:iron ion binding"/>
    <property type="evidence" value="ECO:0007669"/>
    <property type="project" value="InterPro"/>
</dbReference>